<evidence type="ECO:0000313" key="9">
    <source>
        <dbReference type="Proteomes" id="UP000254150"/>
    </source>
</evidence>
<dbReference type="InterPro" id="IPR000792">
    <property type="entry name" value="Tscrpt_reg_LuxR_C"/>
</dbReference>
<evidence type="ECO:0000256" key="3">
    <source>
        <dbReference type="ARBA" id="ARBA00023125"/>
    </source>
</evidence>
<dbReference type="PANTHER" id="PTHR43214:SF24">
    <property type="entry name" value="TRANSCRIPTIONAL REGULATORY PROTEIN NARL-RELATED"/>
    <property type="match status" value="1"/>
</dbReference>
<dbReference type="InterPro" id="IPR001789">
    <property type="entry name" value="Sig_transdc_resp-reg_receiver"/>
</dbReference>
<keyword evidence="2" id="KW-0805">Transcription regulation</keyword>
<gene>
    <name evidence="8" type="primary">nreC_4</name>
    <name evidence="8" type="ORF">NCTC7807_03417</name>
</gene>
<dbReference type="InterPro" id="IPR011006">
    <property type="entry name" value="CheY-like_superfamily"/>
</dbReference>
<name>A0A380NZQ0_STRGR</name>
<dbReference type="RefSeq" id="WP_202854056.1">
    <property type="nucleotide sequence ID" value="NZ_UHID01000006.1"/>
</dbReference>
<feature type="domain" description="HTH luxR-type" evidence="6">
    <location>
        <begin position="154"/>
        <end position="223"/>
    </location>
</feature>
<dbReference type="Pfam" id="PF00072">
    <property type="entry name" value="Response_reg"/>
    <property type="match status" value="1"/>
</dbReference>
<dbReference type="Gene3D" id="3.40.50.2300">
    <property type="match status" value="1"/>
</dbReference>
<reference evidence="8 9" key="1">
    <citation type="submission" date="2018-06" db="EMBL/GenBank/DDBJ databases">
        <authorList>
            <consortium name="Pathogen Informatics"/>
            <person name="Doyle S."/>
        </authorList>
    </citation>
    <scope>NUCLEOTIDE SEQUENCE [LARGE SCALE GENOMIC DNA]</scope>
    <source>
        <strain evidence="8 9">NCTC7807</strain>
    </source>
</reference>
<evidence type="ECO:0000259" key="7">
    <source>
        <dbReference type="PROSITE" id="PS50110"/>
    </source>
</evidence>
<proteinExistence type="predicted"/>
<dbReference type="GO" id="GO:0006355">
    <property type="term" value="P:regulation of DNA-templated transcription"/>
    <property type="evidence" value="ECO:0007669"/>
    <property type="project" value="InterPro"/>
</dbReference>
<dbReference type="InterPro" id="IPR039420">
    <property type="entry name" value="WalR-like"/>
</dbReference>
<dbReference type="CDD" id="cd17535">
    <property type="entry name" value="REC_NarL-like"/>
    <property type="match status" value="1"/>
</dbReference>
<organism evidence="8 9">
    <name type="scientific">Streptomyces griseus</name>
    <dbReference type="NCBI Taxonomy" id="1911"/>
    <lineage>
        <taxon>Bacteria</taxon>
        <taxon>Bacillati</taxon>
        <taxon>Actinomycetota</taxon>
        <taxon>Actinomycetes</taxon>
        <taxon>Kitasatosporales</taxon>
        <taxon>Streptomycetaceae</taxon>
        <taxon>Streptomyces</taxon>
    </lineage>
</organism>
<dbReference type="PROSITE" id="PS50043">
    <property type="entry name" value="HTH_LUXR_2"/>
    <property type="match status" value="1"/>
</dbReference>
<evidence type="ECO:0000313" key="8">
    <source>
        <dbReference type="EMBL" id="SUP57877.1"/>
    </source>
</evidence>
<dbReference type="PANTHER" id="PTHR43214">
    <property type="entry name" value="TWO-COMPONENT RESPONSE REGULATOR"/>
    <property type="match status" value="1"/>
</dbReference>
<feature type="modified residue" description="4-aspartylphosphate" evidence="5">
    <location>
        <position position="55"/>
    </location>
</feature>
<dbReference type="InterPro" id="IPR058245">
    <property type="entry name" value="NreC/VraR/RcsB-like_REC"/>
</dbReference>
<protein>
    <submittedName>
        <fullName evidence="8">Two-component system response regulator</fullName>
    </submittedName>
</protein>
<dbReference type="SMART" id="SM00448">
    <property type="entry name" value="REC"/>
    <property type="match status" value="1"/>
</dbReference>
<feature type="domain" description="Response regulatory" evidence="7">
    <location>
        <begin position="5"/>
        <end position="132"/>
    </location>
</feature>
<keyword evidence="1 5" id="KW-0597">Phosphoprotein</keyword>
<sequence>MPALRIVLAEDSALVRAGIEELLTKFGHEVVRSVADADALVTAVEECRPDLVITDVQMPPGHGDDGLRAALRLRQDHPDLPVLVISQYVAKAYAKELFSLDGSTPGVTRGGLGYLLKDRIGELSEFVAAIGSVAAGGIVIDPQVVRHLLTERDRSTRTQLLSARESEVLALMAAGHSNAMIRDELHLSEGAVAKHIGNIFTKLGFSPDDGNRRVLAVLAYLRDV</sequence>
<keyword evidence="3" id="KW-0238">DNA-binding</keyword>
<evidence type="ECO:0000259" key="6">
    <source>
        <dbReference type="PROSITE" id="PS50043"/>
    </source>
</evidence>
<dbReference type="Proteomes" id="UP000254150">
    <property type="component" value="Unassembled WGS sequence"/>
</dbReference>
<dbReference type="CDD" id="cd06170">
    <property type="entry name" value="LuxR_C_like"/>
    <property type="match status" value="1"/>
</dbReference>
<evidence type="ECO:0000256" key="5">
    <source>
        <dbReference type="PROSITE-ProRule" id="PRU00169"/>
    </source>
</evidence>
<dbReference type="SUPFAM" id="SSF52172">
    <property type="entry name" value="CheY-like"/>
    <property type="match status" value="1"/>
</dbReference>
<dbReference type="SMART" id="SM00421">
    <property type="entry name" value="HTH_LUXR"/>
    <property type="match status" value="1"/>
</dbReference>
<dbReference type="InterPro" id="IPR016032">
    <property type="entry name" value="Sig_transdc_resp-reg_C-effctor"/>
</dbReference>
<dbReference type="PROSITE" id="PS50110">
    <property type="entry name" value="RESPONSE_REGULATORY"/>
    <property type="match status" value="1"/>
</dbReference>
<accession>A0A380NZQ0</accession>
<dbReference type="EMBL" id="UHID01000006">
    <property type="protein sequence ID" value="SUP57877.1"/>
    <property type="molecule type" value="Genomic_DNA"/>
</dbReference>
<dbReference type="SUPFAM" id="SSF46894">
    <property type="entry name" value="C-terminal effector domain of the bipartite response regulators"/>
    <property type="match status" value="1"/>
</dbReference>
<keyword evidence="4" id="KW-0804">Transcription</keyword>
<dbReference type="AlphaFoldDB" id="A0A380NZQ0"/>
<dbReference type="GeneID" id="95070186"/>
<dbReference type="GO" id="GO:0000160">
    <property type="term" value="P:phosphorelay signal transduction system"/>
    <property type="evidence" value="ECO:0007669"/>
    <property type="project" value="InterPro"/>
</dbReference>
<dbReference type="GO" id="GO:0003677">
    <property type="term" value="F:DNA binding"/>
    <property type="evidence" value="ECO:0007669"/>
    <property type="project" value="UniProtKB-KW"/>
</dbReference>
<evidence type="ECO:0000256" key="2">
    <source>
        <dbReference type="ARBA" id="ARBA00023015"/>
    </source>
</evidence>
<evidence type="ECO:0000256" key="4">
    <source>
        <dbReference type="ARBA" id="ARBA00023163"/>
    </source>
</evidence>
<evidence type="ECO:0000256" key="1">
    <source>
        <dbReference type="ARBA" id="ARBA00022553"/>
    </source>
</evidence>
<dbReference type="Pfam" id="PF00196">
    <property type="entry name" value="GerE"/>
    <property type="match status" value="1"/>
</dbReference>
<dbReference type="PRINTS" id="PR00038">
    <property type="entry name" value="HTHLUXR"/>
</dbReference>